<evidence type="ECO:0000313" key="1">
    <source>
        <dbReference type="EnsemblPlants" id="OB01G44670.1"/>
    </source>
</evidence>
<name>J3L5G1_ORYBR</name>
<accession>J3L5G1</accession>
<reference evidence="1" key="2">
    <citation type="submission" date="2013-04" db="UniProtKB">
        <authorList>
            <consortium name="EnsemblPlants"/>
        </authorList>
    </citation>
    <scope>IDENTIFICATION</scope>
</reference>
<dbReference type="Gramene" id="OB01G44670.1">
    <property type="protein sequence ID" value="OB01G44670.1"/>
    <property type="gene ID" value="OB01G44670"/>
</dbReference>
<organism evidence="1">
    <name type="scientific">Oryza brachyantha</name>
    <name type="common">malo sina</name>
    <dbReference type="NCBI Taxonomy" id="4533"/>
    <lineage>
        <taxon>Eukaryota</taxon>
        <taxon>Viridiplantae</taxon>
        <taxon>Streptophyta</taxon>
        <taxon>Embryophyta</taxon>
        <taxon>Tracheophyta</taxon>
        <taxon>Spermatophyta</taxon>
        <taxon>Magnoliopsida</taxon>
        <taxon>Liliopsida</taxon>
        <taxon>Poales</taxon>
        <taxon>Poaceae</taxon>
        <taxon>BOP clade</taxon>
        <taxon>Oryzoideae</taxon>
        <taxon>Oryzeae</taxon>
        <taxon>Oryzinae</taxon>
        <taxon>Oryza</taxon>
    </lineage>
</organism>
<proteinExistence type="predicted"/>
<sequence>MALAGIADELSCLLLFLSLSLLPTLGLLLPLSVPSPMDSLLRAFRASVQYFLLAPSSDETPHPRLPCHSSRLLFSPRGRGKSRSTLLLVLFSSSMASRRVVNLRLWEGEGLLLAPASGDGAYCAGGWLLNPQTAGFALHGKNTMSPQALGDICSTRPLMLMRGKSCTWTG</sequence>
<evidence type="ECO:0000313" key="2">
    <source>
        <dbReference type="Proteomes" id="UP000006038"/>
    </source>
</evidence>
<dbReference type="HOGENOM" id="CLU_1573041_0_0_1"/>
<dbReference type="EnsemblPlants" id="OB01G44670.1">
    <property type="protein sequence ID" value="OB01G44670.1"/>
    <property type="gene ID" value="OB01G44670"/>
</dbReference>
<protein>
    <submittedName>
        <fullName evidence="1">Uncharacterized protein</fullName>
    </submittedName>
</protein>
<dbReference type="Proteomes" id="UP000006038">
    <property type="component" value="Chromosome 1"/>
</dbReference>
<dbReference type="AlphaFoldDB" id="J3L5G1"/>
<reference evidence="1" key="1">
    <citation type="journal article" date="2013" name="Nat. Commun.">
        <title>Whole-genome sequencing of Oryza brachyantha reveals mechanisms underlying Oryza genome evolution.</title>
        <authorList>
            <person name="Chen J."/>
            <person name="Huang Q."/>
            <person name="Gao D."/>
            <person name="Wang J."/>
            <person name="Lang Y."/>
            <person name="Liu T."/>
            <person name="Li B."/>
            <person name="Bai Z."/>
            <person name="Luis Goicoechea J."/>
            <person name="Liang C."/>
            <person name="Chen C."/>
            <person name="Zhang W."/>
            <person name="Sun S."/>
            <person name="Liao Y."/>
            <person name="Zhang X."/>
            <person name="Yang L."/>
            <person name="Song C."/>
            <person name="Wang M."/>
            <person name="Shi J."/>
            <person name="Liu G."/>
            <person name="Liu J."/>
            <person name="Zhou H."/>
            <person name="Zhou W."/>
            <person name="Yu Q."/>
            <person name="An N."/>
            <person name="Chen Y."/>
            <person name="Cai Q."/>
            <person name="Wang B."/>
            <person name="Liu B."/>
            <person name="Min J."/>
            <person name="Huang Y."/>
            <person name="Wu H."/>
            <person name="Li Z."/>
            <person name="Zhang Y."/>
            <person name="Yin Y."/>
            <person name="Song W."/>
            <person name="Jiang J."/>
            <person name="Jackson S.A."/>
            <person name="Wing R.A."/>
            <person name="Wang J."/>
            <person name="Chen M."/>
        </authorList>
    </citation>
    <scope>NUCLEOTIDE SEQUENCE [LARGE SCALE GENOMIC DNA]</scope>
    <source>
        <strain evidence="1">cv. IRGC 101232</strain>
    </source>
</reference>
<keyword evidence="2" id="KW-1185">Reference proteome</keyword>